<organism evidence="1">
    <name type="scientific">marine sediment metagenome</name>
    <dbReference type="NCBI Taxonomy" id="412755"/>
    <lineage>
        <taxon>unclassified sequences</taxon>
        <taxon>metagenomes</taxon>
        <taxon>ecological metagenomes</taxon>
    </lineage>
</organism>
<evidence type="ECO:0000313" key="1">
    <source>
        <dbReference type="EMBL" id="GAG24494.1"/>
    </source>
</evidence>
<accession>X0W155</accession>
<dbReference type="EMBL" id="BARS01035964">
    <property type="protein sequence ID" value="GAG24494.1"/>
    <property type="molecule type" value="Genomic_DNA"/>
</dbReference>
<feature type="non-terminal residue" evidence="1">
    <location>
        <position position="32"/>
    </location>
</feature>
<comment type="caution">
    <text evidence="1">The sequence shown here is derived from an EMBL/GenBank/DDBJ whole genome shotgun (WGS) entry which is preliminary data.</text>
</comment>
<dbReference type="AlphaFoldDB" id="X0W155"/>
<proteinExistence type="predicted"/>
<gene>
    <name evidence="1" type="ORF">S01H1_55337</name>
</gene>
<name>X0W155_9ZZZZ</name>
<sequence length="32" mass="3792">MGEPNVDALLRKLTSRQLSEWLAYWRVEPFGE</sequence>
<protein>
    <submittedName>
        <fullName evidence="1">Uncharacterized protein</fullName>
    </submittedName>
</protein>
<reference evidence="1" key="1">
    <citation type="journal article" date="2014" name="Front. Microbiol.">
        <title>High frequency of phylogenetically diverse reductive dehalogenase-homologous genes in deep subseafloor sedimentary metagenomes.</title>
        <authorList>
            <person name="Kawai M."/>
            <person name="Futagami T."/>
            <person name="Toyoda A."/>
            <person name="Takaki Y."/>
            <person name="Nishi S."/>
            <person name="Hori S."/>
            <person name="Arai W."/>
            <person name="Tsubouchi T."/>
            <person name="Morono Y."/>
            <person name="Uchiyama I."/>
            <person name="Ito T."/>
            <person name="Fujiyama A."/>
            <person name="Inagaki F."/>
            <person name="Takami H."/>
        </authorList>
    </citation>
    <scope>NUCLEOTIDE SEQUENCE</scope>
    <source>
        <strain evidence="1">Expedition CK06-06</strain>
    </source>
</reference>